<dbReference type="AlphaFoldDB" id="A0A4S8SQR4"/>
<feature type="domain" description="Ketoreductase" evidence="3">
    <location>
        <begin position="32"/>
        <end position="215"/>
    </location>
</feature>
<dbReference type="Proteomes" id="UP000304951">
    <property type="component" value="Unassembled WGS sequence"/>
</dbReference>
<dbReference type="InterPro" id="IPR002347">
    <property type="entry name" value="SDR_fam"/>
</dbReference>
<dbReference type="PANTHER" id="PTHR42901:SF1">
    <property type="entry name" value="ALCOHOL DEHYDROGENASE"/>
    <property type="match status" value="1"/>
</dbReference>
<sequence>MAAPFPSPTTTWHSTTYSSLSPLRPELSAKGKTVIITGGGSGIGAETARYFAQAGSSRIALLGRREQPLLDTKASIEREHDGSKVSIFPTDVTKKSEVDATFTKFIGDDKVDILVSGAAVVGPLESIEHVDSDNYMHAIHTNIAGSLFVAQAFLRHASPNATVVEINSSAAHVNFSPGFSAYSVGKLAVCRLWDSLAFANPEMSVFHLQPGIVDTAMNREAGGIDAIGFSDDFSLPASFIVWLASPEARFLREKFLWANWDVNELKNQAQKIEETAYLSVGLVGWPFDGGNWKLETAEGAWDNL</sequence>
<protein>
    <submittedName>
        <fullName evidence="4">Oxidoreductase</fullName>
    </submittedName>
</protein>
<dbReference type="PRINTS" id="PR00081">
    <property type="entry name" value="GDHRDH"/>
</dbReference>
<name>A0A4S8SQR4_AURPU</name>
<dbReference type="InterPro" id="IPR057326">
    <property type="entry name" value="KR_dom"/>
</dbReference>
<evidence type="ECO:0000259" key="3">
    <source>
        <dbReference type="SMART" id="SM00822"/>
    </source>
</evidence>
<proteinExistence type="inferred from homology"/>
<evidence type="ECO:0000313" key="4">
    <source>
        <dbReference type="EMBL" id="THV73201.1"/>
    </source>
</evidence>
<evidence type="ECO:0000313" key="5">
    <source>
        <dbReference type="Proteomes" id="UP000304951"/>
    </source>
</evidence>
<dbReference type="InterPro" id="IPR036291">
    <property type="entry name" value="NAD(P)-bd_dom_sf"/>
</dbReference>
<organism evidence="4 5">
    <name type="scientific">Aureobasidium pullulans</name>
    <name type="common">Black yeast</name>
    <name type="synonym">Pullularia pullulans</name>
    <dbReference type="NCBI Taxonomy" id="5580"/>
    <lineage>
        <taxon>Eukaryota</taxon>
        <taxon>Fungi</taxon>
        <taxon>Dikarya</taxon>
        <taxon>Ascomycota</taxon>
        <taxon>Pezizomycotina</taxon>
        <taxon>Dothideomycetes</taxon>
        <taxon>Dothideomycetidae</taxon>
        <taxon>Dothideales</taxon>
        <taxon>Saccotheciaceae</taxon>
        <taxon>Aureobasidium</taxon>
    </lineage>
</organism>
<dbReference type="GO" id="GO:0016491">
    <property type="term" value="F:oxidoreductase activity"/>
    <property type="evidence" value="ECO:0007669"/>
    <property type="project" value="UniProtKB-KW"/>
</dbReference>
<reference evidence="4 5" key="1">
    <citation type="submission" date="2018-10" db="EMBL/GenBank/DDBJ databases">
        <title>Fifty Aureobasidium pullulans genomes reveal a recombining polyextremotolerant generalist.</title>
        <authorList>
            <person name="Gostincar C."/>
            <person name="Turk M."/>
            <person name="Zajc J."/>
            <person name="Gunde-Cimerman N."/>
        </authorList>
    </citation>
    <scope>NUCLEOTIDE SEQUENCE [LARGE SCALE GENOMIC DNA]</scope>
    <source>
        <strain evidence="4 5">EXF-11900</strain>
    </source>
</reference>
<dbReference type="SMART" id="SM00822">
    <property type="entry name" value="PKS_KR"/>
    <property type="match status" value="1"/>
</dbReference>
<gene>
    <name evidence="4" type="ORF">D6D28_03431</name>
</gene>
<evidence type="ECO:0000256" key="1">
    <source>
        <dbReference type="ARBA" id="ARBA00006484"/>
    </source>
</evidence>
<dbReference type="PANTHER" id="PTHR42901">
    <property type="entry name" value="ALCOHOL DEHYDROGENASE"/>
    <property type="match status" value="1"/>
</dbReference>
<dbReference type="SUPFAM" id="SSF51735">
    <property type="entry name" value="NAD(P)-binding Rossmann-fold domains"/>
    <property type="match status" value="1"/>
</dbReference>
<dbReference type="Pfam" id="PF00106">
    <property type="entry name" value="adh_short"/>
    <property type="match status" value="1"/>
</dbReference>
<dbReference type="CDD" id="cd05233">
    <property type="entry name" value="SDR_c"/>
    <property type="match status" value="1"/>
</dbReference>
<comment type="similarity">
    <text evidence="1">Belongs to the short-chain dehydrogenases/reductases (SDR) family.</text>
</comment>
<dbReference type="EMBL" id="QZAF01000099">
    <property type="protein sequence ID" value="THV73201.1"/>
    <property type="molecule type" value="Genomic_DNA"/>
</dbReference>
<evidence type="ECO:0000256" key="2">
    <source>
        <dbReference type="ARBA" id="ARBA00023002"/>
    </source>
</evidence>
<comment type="caution">
    <text evidence="4">The sequence shown here is derived from an EMBL/GenBank/DDBJ whole genome shotgun (WGS) entry which is preliminary data.</text>
</comment>
<accession>A0A4S8SQR4</accession>
<dbReference type="Gene3D" id="3.40.50.720">
    <property type="entry name" value="NAD(P)-binding Rossmann-like Domain"/>
    <property type="match status" value="1"/>
</dbReference>
<keyword evidence="2" id="KW-0560">Oxidoreductase</keyword>